<dbReference type="PIRSF" id="PIRSF005917">
    <property type="entry name" value="MTase_YraL"/>
    <property type="match status" value="1"/>
</dbReference>
<reference evidence="8" key="1">
    <citation type="submission" date="2018-05" db="EMBL/GenBank/DDBJ databases">
        <authorList>
            <person name="Lanie J.A."/>
            <person name="Ng W.-L."/>
            <person name="Kazmierczak K.M."/>
            <person name="Andrzejewski T.M."/>
            <person name="Davidsen T.M."/>
            <person name="Wayne K.J."/>
            <person name="Tettelin H."/>
            <person name="Glass J.I."/>
            <person name="Rusch D."/>
            <person name="Podicherti R."/>
            <person name="Tsui H.-C.T."/>
            <person name="Winkler M.E."/>
        </authorList>
    </citation>
    <scope>NUCLEOTIDE SEQUENCE</scope>
</reference>
<dbReference type="InterPro" id="IPR035996">
    <property type="entry name" value="4pyrrol_Methylase_sf"/>
</dbReference>
<dbReference type="InterPro" id="IPR053910">
    <property type="entry name" value="RsmI_HTH"/>
</dbReference>
<evidence type="ECO:0000256" key="2">
    <source>
        <dbReference type="ARBA" id="ARBA00022552"/>
    </source>
</evidence>
<keyword evidence="5" id="KW-0949">S-adenosyl-L-methionine</keyword>
<dbReference type="Pfam" id="PF00590">
    <property type="entry name" value="TP_methylase"/>
    <property type="match status" value="1"/>
</dbReference>
<dbReference type="InterPro" id="IPR008189">
    <property type="entry name" value="rRNA_ssu_MeTfrase_I"/>
</dbReference>
<evidence type="ECO:0000313" key="8">
    <source>
        <dbReference type="EMBL" id="SUZ98780.1"/>
    </source>
</evidence>
<dbReference type="InterPro" id="IPR014776">
    <property type="entry name" value="4pyrrole_Mease_sub2"/>
</dbReference>
<keyword evidence="4" id="KW-0808">Transferase</keyword>
<evidence type="ECO:0000259" key="6">
    <source>
        <dbReference type="Pfam" id="PF00590"/>
    </source>
</evidence>
<feature type="domain" description="RsmI HTH" evidence="7">
    <location>
        <begin position="224"/>
        <end position="268"/>
    </location>
</feature>
<dbReference type="PROSITE" id="PS01296">
    <property type="entry name" value="RSMI"/>
    <property type="match status" value="1"/>
</dbReference>
<dbReference type="FunFam" id="3.40.1010.10:FF:000007">
    <property type="entry name" value="Ribosomal RNA small subunit methyltransferase I"/>
    <property type="match status" value="1"/>
</dbReference>
<dbReference type="NCBIfam" id="TIGR00096">
    <property type="entry name" value="16S rRNA (cytidine(1402)-2'-O)-methyltransferase"/>
    <property type="match status" value="1"/>
</dbReference>
<dbReference type="CDD" id="cd11648">
    <property type="entry name" value="RsmI"/>
    <property type="match status" value="1"/>
</dbReference>
<evidence type="ECO:0000259" key="7">
    <source>
        <dbReference type="Pfam" id="PF23016"/>
    </source>
</evidence>
<evidence type="ECO:0000256" key="3">
    <source>
        <dbReference type="ARBA" id="ARBA00022603"/>
    </source>
</evidence>
<dbReference type="GO" id="GO:0032259">
    <property type="term" value="P:methylation"/>
    <property type="evidence" value="ECO:0007669"/>
    <property type="project" value="UniProtKB-KW"/>
</dbReference>
<organism evidence="8">
    <name type="scientific">marine metagenome</name>
    <dbReference type="NCBI Taxonomy" id="408172"/>
    <lineage>
        <taxon>unclassified sequences</taxon>
        <taxon>metagenomes</taxon>
        <taxon>ecological metagenomes</taxon>
    </lineage>
</organism>
<dbReference type="EMBL" id="UINC01002638">
    <property type="protein sequence ID" value="SUZ98780.1"/>
    <property type="molecule type" value="Genomic_DNA"/>
</dbReference>
<dbReference type="AlphaFoldDB" id="A0A381S3Y7"/>
<dbReference type="InterPro" id="IPR000878">
    <property type="entry name" value="4pyrrol_Mease"/>
</dbReference>
<dbReference type="SUPFAM" id="SSF53790">
    <property type="entry name" value="Tetrapyrrole methylase"/>
    <property type="match status" value="1"/>
</dbReference>
<dbReference type="Pfam" id="PF23016">
    <property type="entry name" value="RsmI_C"/>
    <property type="match status" value="1"/>
</dbReference>
<name>A0A381S3Y7_9ZZZZ</name>
<dbReference type="FunFam" id="3.30.950.10:FF:000002">
    <property type="entry name" value="Ribosomal RNA small subunit methyltransferase I"/>
    <property type="match status" value="1"/>
</dbReference>
<dbReference type="GO" id="GO:0008168">
    <property type="term" value="F:methyltransferase activity"/>
    <property type="evidence" value="ECO:0007669"/>
    <property type="project" value="UniProtKB-KW"/>
</dbReference>
<dbReference type="Gene3D" id="3.30.950.10">
    <property type="entry name" value="Methyltransferase, Cobalt-precorrin-4 Transmethylase, Domain 2"/>
    <property type="match status" value="1"/>
</dbReference>
<keyword evidence="2" id="KW-0698">rRNA processing</keyword>
<gene>
    <name evidence="8" type="ORF">METZ01_LOCUS51634</name>
</gene>
<feature type="domain" description="Tetrapyrrole methylase" evidence="6">
    <location>
        <begin position="1"/>
        <end position="200"/>
    </location>
</feature>
<feature type="non-terminal residue" evidence="8">
    <location>
        <position position="1"/>
    </location>
</feature>
<accession>A0A381S3Y7</accession>
<evidence type="ECO:0000256" key="1">
    <source>
        <dbReference type="ARBA" id="ARBA00022490"/>
    </source>
</evidence>
<dbReference type="GO" id="GO:0006364">
    <property type="term" value="P:rRNA processing"/>
    <property type="evidence" value="ECO:0007669"/>
    <property type="project" value="UniProtKB-KW"/>
</dbReference>
<protein>
    <submittedName>
        <fullName evidence="8">Uncharacterized protein</fullName>
    </submittedName>
</protein>
<dbReference type="Gene3D" id="3.40.1010.10">
    <property type="entry name" value="Cobalt-precorrin-4 Transmethylase, Domain 1"/>
    <property type="match status" value="1"/>
</dbReference>
<dbReference type="HAMAP" id="MF_01877">
    <property type="entry name" value="16SrRNA_methyltr_I"/>
    <property type="match status" value="1"/>
</dbReference>
<dbReference type="PANTHER" id="PTHR46111:SF1">
    <property type="entry name" value="RIBOSOMAL RNA SMALL SUBUNIT METHYLTRANSFERASE I"/>
    <property type="match status" value="1"/>
</dbReference>
<proteinExistence type="inferred from homology"/>
<dbReference type="InterPro" id="IPR014777">
    <property type="entry name" value="4pyrrole_Mease_sub1"/>
</dbReference>
<sequence length="268" mass="28421">VLVATPIGNLGDLSPRAVETLAAADLVACEDTRRTGRLLAHAGVVGADLLRLDEHTEERAATEVIRRLDDGGTVALVSDAGMPGISDPGERVVRRVVEAGHRIEVVPGPSAPVAAVAASGLPTSRWCMEGFLPRKGSARADRLAELAVEERTMVILESPHRLAATLADLAAVLGGDRRVVVARELTKLHEEFRRGTLDEVTAWAAEPPKGEIVLVVDGAPEPGEADDDRVRAVLAELRAGGASTRDAADETARRLGVSRRRAYRLALE</sequence>
<evidence type="ECO:0000256" key="5">
    <source>
        <dbReference type="ARBA" id="ARBA00022691"/>
    </source>
</evidence>
<dbReference type="PANTHER" id="PTHR46111">
    <property type="entry name" value="RIBOSOMAL RNA SMALL SUBUNIT METHYLTRANSFERASE I"/>
    <property type="match status" value="1"/>
</dbReference>
<keyword evidence="3" id="KW-0489">Methyltransferase</keyword>
<dbReference type="InterPro" id="IPR018063">
    <property type="entry name" value="SAM_MeTrfase_RsmI_CS"/>
</dbReference>
<keyword evidence="1" id="KW-0963">Cytoplasm</keyword>
<evidence type="ECO:0000256" key="4">
    <source>
        <dbReference type="ARBA" id="ARBA00022679"/>
    </source>
</evidence>